<protein>
    <submittedName>
        <fullName evidence="2">Uncharacterized protein</fullName>
    </submittedName>
</protein>
<feature type="region of interest" description="Disordered" evidence="1">
    <location>
        <begin position="97"/>
        <end position="125"/>
    </location>
</feature>
<keyword evidence="3" id="KW-1185">Reference proteome</keyword>
<proteinExistence type="predicted"/>
<dbReference type="HOGENOM" id="CLU_1089862_0_0_1"/>
<dbReference type="AlphaFoldDB" id="A0A067N1D3"/>
<accession>A0A067N1D3</accession>
<sequence length="255" mass="27249">MQEISKAAHLVGKQHTSNLAKSRLAAAPLVRASPAQVQAIRASSPPVTWRCSICNIGMQLISKDAHEAGRSHLARMGAILANNGGVFSRVPIRSFDVQPLGGPSMAQPQPRPQPSPPPPPSPSMQWTCEFCHVTMDVDLISSHIAEEGHIARQLSSADRGVGPTISNRTDEDTTPPSDYHVPSRFPAGVPPRGPIDPYGSEFSSRYSTGRLSPDDTASIFPETDIPLAVISEGEAHEESPSGHDHDSGPGIDDYF</sequence>
<evidence type="ECO:0000313" key="2">
    <source>
        <dbReference type="EMBL" id="KDQ17947.1"/>
    </source>
</evidence>
<evidence type="ECO:0000256" key="1">
    <source>
        <dbReference type="SAM" id="MobiDB-lite"/>
    </source>
</evidence>
<dbReference type="EMBL" id="KL198022">
    <property type="protein sequence ID" value="KDQ17947.1"/>
    <property type="molecule type" value="Genomic_DNA"/>
</dbReference>
<dbReference type="InParanoid" id="A0A067N1D3"/>
<feature type="compositionally biased region" description="Pro residues" evidence="1">
    <location>
        <begin position="109"/>
        <end position="122"/>
    </location>
</feature>
<dbReference type="Proteomes" id="UP000027195">
    <property type="component" value="Unassembled WGS sequence"/>
</dbReference>
<gene>
    <name evidence="2" type="ORF">BOTBODRAFT_29262</name>
</gene>
<reference evidence="3" key="1">
    <citation type="journal article" date="2014" name="Proc. Natl. Acad. Sci. U.S.A.">
        <title>Extensive sampling of basidiomycete genomes demonstrates inadequacy of the white-rot/brown-rot paradigm for wood decay fungi.</title>
        <authorList>
            <person name="Riley R."/>
            <person name="Salamov A.A."/>
            <person name="Brown D.W."/>
            <person name="Nagy L.G."/>
            <person name="Floudas D."/>
            <person name="Held B.W."/>
            <person name="Levasseur A."/>
            <person name="Lombard V."/>
            <person name="Morin E."/>
            <person name="Otillar R."/>
            <person name="Lindquist E.A."/>
            <person name="Sun H."/>
            <person name="LaButti K.M."/>
            <person name="Schmutz J."/>
            <person name="Jabbour D."/>
            <person name="Luo H."/>
            <person name="Baker S.E."/>
            <person name="Pisabarro A.G."/>
            <person name="Walton J.D."/>
            <person name="Blanchette R.A."/>
            <person name="Henrissat B."/>
            <person name="Martin F."/>
            <person name="Cullen D."/>
            <person name="Hibbett D.S."/>
            <person name="Grigoriev I.V."/>
        </authorList>
    </citation>
    <scope>NUCLEOTIDE SEQUENCE [LARGE SCALE GENOMIC DNA]</scope>
    <source>
        <strain evidence="3">FD-172 SS1</strain>
    </source>
</reference>
<feature type="compositionally biased region" description="Basic and acidic residues" evidence="1">
    <location>
        <begin position="233"/>
        <end position="247"/>
    </location>
</feature>
<evidence type="ECO:0000313" key="3">
    <source>
        <dbReference type="Proteomes" id="UP000027195"/>
    </source>
</evidence>
<feature type="region of interest" description="Disordered" evidence="1">
    <location>
        <begin position="231"/>
        <end position="255"/>
    </location>
</feature>
<organism evidence="2 3">
    <name type="scientific">Botryobasidium botryosum (strain FD-172 SS1)</name>
    <dbReference type="NCBI Taxonomy" id="930990"/>
    <lineage>
        <taxon>Eukaryota</taxon>
        <taxon>Fungi</taxon>
        <taxon>Dikarya</taxon>
        <taxon>Basidiomycota</taxon>
        <taxon>Agaricomycotina</taxon>
        <taxon>Agaricomycetes</taxon>
        <taxon>Cantharellales</taxon>
        <taxon>Botryobasidiaceae</taxon>
        <taxon>Botryobasidium</taxon>
    </lineage>
</organism>
<feature type="region of interest" description="Disordered" evidence="1">
    <location>
        <begin position="154"/>
        <end position="194"/>
    </location>
</feature>
<name>A0A067N1D3_BOTB1</name>